<dbReference type="SUPFAM" id="SSF81383">
    <property type="entry name" value="F-box domain"/>
    <property type="match status" value="1"/>
</dbReference>
<protein>
    <recommendedName>
        <fullName evidence="1">F-box domain-containing protein</fullName>
    </recommendedName>
</protein>
<organism evidence="2 3">
    <name type="scientific">Collybiopsis confluens</name>
    <dbReference type="NCBI Taxonomy" id="2823264"/>
    <lineage>
        <taxon>Eukaryota</taxon>
        <taxon>Fungi</taxon>
        <taxon>Dikarya</taxon>
        <taxon>Basidiomycota</taxon>
        <taxon>Agaricomycotina</taxon>
        <taxon>Agaricomycetes</taxon>
        <taxon>Agaricomycetidae</taxon>
        <taxon>Agaricales</taxon>
        <taxon>Marasmiineae</taxon>
        <taxon>Omphalotaceae</taxon>
        <taxon>Collybiopsis</taxon>
    </lineage>
</organism>
<dbReference type="InterPro" id="IPR001810">
    <property type="entry name" value="F-box_dom"/>
</dbReference>
<evidence type="ECO:0000313" key="3">
    <source>
        <dbReference type="Proteomes" id="UP000518752"/>
    </source>
</evidence>
<evidence type="ECO:0000259" key="1">
    <source>
        <dbReference type="PROSITE" id="PS50181"/>
    </source>
</evidence>
<dbReference type="AlphaFoldDB" id="A0A8H5FHK3"/>
<reference evidence="2 3" key="1">
    <citation type="journal article" date="2020" name="ISME J.">
        <title>Uncovering the hidden diversity of litter-decomposition mechanisms in mushroom-forming fungi.</title>
        <authorList>
            <person name="Floudas D."/>
            <person name="Bentzer J."/>
            <person name="Ahren D."/>
            <person name="Johansson T."/>
            <person name="Persson P."/>
            <person name="Tunlid A."/>
        </authorList>
    </citation>
    <scope>NUCLEOTIDE SEQUENCE [LARGE SCALE GENOMIC DNA]</scope>
    <source>
        <strain evidence="2 3">CBS 406.79</strain>
    </source>
</reference>
<name>A0A8H5FHK3_9AGAR</name>
<comment type="caution">
    <text evidence="2">The sequence shown here is derived from an EMBL/GenBank/DDBJ whole genome shotgun (WGS) entry which is preliminary data.</text>
</comment>
<sequence>MTWVNYPSTSFRPLPFDRANRGKPSRSPFPFFQLPVEVLNDVAPHIPPADLEALALVDRDCRQLARSVQFFYVKLTYSDVSLGMLETLLAEMMLGARKESSQTLASCIRHLALDLGLSTNLKASISRDSYKVVGHPLLDSSVENYYVNSVFPANKMFQKFLKPDERALLDSFGPKSRYVIRSGSFSQIRLIKAAWERWHQEKMIDLAKVYATTFTKMKWCFIGQYQ</sequence>
<proteinExistence type="predicted"/>
<feature type="domain" description="F-box" evidence="1">
    <location>
        <begin position="28"/>
        <end position="75"/>
    </location>
</feature>
<dbReference type="OrthoDB" id="3257981at2759"/>
<gene>
    <name evidence="2" type="ORF">D9757_014718</name>
</gene>
<accession>A0A8H5FHK3</accession>
<keyword evidence="3" id="KW-1185">Reference proteome</keyword>
<dbReference type="PROSITE" id="PS50181">
    <property type="entry name" value="FBOX"/>
    <property type="match status" value="1"/>
</dbReference>
<evidence type="ECO:0000313" key="2">
    <source>
        <dbReference type="EMBL" id="KAF5337510.1"/>
    </source>
</evidence>
<dbReference type="InterPro" id="IPR036047">
    <property type="entry name" value="F-box-like_dom_sf"/>
</dbReference>
<dbReference type="Proteomes" id="UP000518752">
    <property type="component" value="Unassembled WGS sequence"/>
</dbReference>
<dbReference type="EMBL" id="JAACJN010000618">
    <property type="protein sequence ID" value="KAF5337510.1"/>
    <property type="molecule type" value="Genomic_DNA"/>
</dbReference>